<evidence type="ECO:0000256" key="3">
    <source>
        <dbReference type="SAM" id="Phobius"/>
    </source>
</evidence>
<dbReference type="Proteomes" id="UP000050794">
    <property type="component" value="Unassembled WGS sequence"/>
</dbReference>
<dbReference type="Gene3D" id="3.40.570.10">
    <property type="entry name" value="Extracellular Endonuclease, subunit A"/>
    <property type="match status" value="1"/>
</dbReference>
<dbReference type="Pfam" id="PF01663">
    <property type="entry name" value="Phosphodiest"/>
    <property type="match status" value="2"/>
</dbReference>
<name>A0A183V7G1_TOXCA</name>
<keyword evidence="2" id="KW-0325">Glycoprotein</keyword>
<keyword evidence="4" id="KW-1185">Reference proteome</keyword>
<dbReference type="InterPro" id="IPR044929">
    <property type="entry name" value="DNA/RNA_non-sp_Endonuclease_sf"/>
</dbReference>
<dbReference type="SUPFAM" id="SSF53649">
    <property type="entry name" value="Alkaline phosphatase-like"/>
    <property type="match status" value="1"/>
</dbReference>
<evidence type="ECO:0000256" key="2">
    <source>
        <dbReference type="ARBA" id="ARBA00023180"/>
    </source>
</evidence>
<keyword evidence="3" id="KW-0812">Transmembrane</keyword>
<dbReference type="GO" id="GO:0055120">
    <property type="term" value="C:striated muscle dense body"/>
    <property type="evidence" value="ECO:0007669"/>
    <property type="project" value="TreeGrafter"/>
</dbReference>
<dbReference type="PANTHER" id="PTHR10151:SF114">
    <property type="entry name" value="ECTONUCLEOTIDE PYROPHOSPHATASE_PHOSPHODIESTERASE C27A7.3"/>
    <property type="match status" value="1"/>
</dbReference>
<dbReference type="AlphaFoldDB" id="A0A183V7G1"/>
<dbReference type="GO" id="GO:0031674">
    <property type="term" value="C:I band"/>
    <property type="evidence" value="ECO:0007669"/>
    <property type="project" value="TreeGrafter"/>
</dbReference>
<reference evidence="5" key="1">
    <citation type="submission" date="2016-06" db="UniProtKB">
        <authorList>
            <consortium name="WormBaseParasite"/>
        </authorList>
    </citation>
    <scope>IDENTIFICATION</scope>
</reference>
<accession>A0A183V7G1</accession>
<dbReference type="InterPro" id="IPR044925">
    <property type="entry name" value="His-Me_finger_sf"/>
</dbReference>
<dbReference type="GO" id="GO:0016787">
    <property type="term" value="F:hydrolase activity"/>
    <property type="evidence" value="ECO:0007669"/>
    <property type="project" value="UniProtKB-KW"/>
</dbReference>
<protein>
    <submittedName>
        <fullName evidence="5">NUC domain-containing protein</fullName>
    </submittedName>
</protein>
<evidence type="ECO:0000313" key="5">
    <source>
        <dbReference type="WBParaSite" id="TCNE_0001668201-mRNA-1"/>
    </source>
</evidence>
<dbReference type="CDD" id="cd16018">
    <property type="entry name" value="Enpp"/>
    <property type="match status" value="1"/>
</dbReference>
<dbReference type="PANTHER" id="PTHR10151">
    <property type="entry name" value="ECTONUCLEOTIDE PYROPHOSPHATASE/PHOSPHODIESTERASE"/>
    <property type="match status" value="1"/>
</dbReference>
<organism evidence="4 5">
    <name type="scientific">Toxocara canis</name>
    <name type="common">Canine roundworm</name>
    <dbReference type="NCBI Taxonomy" id="6265"/>
    <lineage>
        <taxon>Eukaryota</taxon>
        <taxon>Metazoa</taxon>
        <taxon>Ecdysozoa</taxon>
        <taxon>Nematoda</taxon>
        <taxon>Chromadorea</taxon>
        <taxon>Rhabditida</taxon>
        <taxon>Spirurina</taxon>
        <taxon>Ascaridomorpha</taxon>
        <taxon>Ascaridoidea</taxon>
        <taxon>Toxocaridae</taxon>
        <taxon>Toxocara</taxon>
    </lineage>
</organism>
<dbReference type="SUPFAM" id="SSF54060">
    <property type="entry name" value="His-Me finger endonucleases"/>
    <property type="match status" value="1"/>
</dbReference>
<dbReference type="InterPro" id="IPR017850">
    <property type="entry name" value="Alkaline_phosphatase_core_sf"/>
</dbReference>
<keyword evidence="3" id="KW-0472">Membrane</keyword>
<dbReference type="GO" id="GO:0016529">
    <property type="term" value="C:sarcoplasmic reticulum"/>
    <property type="evidence" value="ECO:0007669"/>
    <property type="project" value="TreeGrafter"/>
</dbReference>
<keyword evidence="1" id="KW-0378">Hydrolase</keyword>
<feature type="transmembrane region" description="Helical" evidence="3">
    <location>
        <begin position="6"/>
        <end position="25"/>
    </location>
</feature>
<sequence>LLTLVGAALIVTVILLVLFIVLYAVERSKKGTDGLSISEALLEAKCDLRKCTRSFKSPPLVILSMDGFRASYLYQNITPAVERIMDCGVHSKYVLPSFPSKTFPNHYTIATGLYPAWSGIVDNGFYDPNVPENYFKKSTHSPGWYLGMMPNIYMPYDSTVPFTQRIDKVIEWLNLPDDERPSLIQVYVEQPDAAGHEGGPDSQIVRTAMVSMDGILNYFTEKLLEEGLMGCINLVIVSDHGMQYINSSRAVVMEELLPQPFNEALFTGAIAHISLLNNGYSFNNFFASNSILINTSVDGLIETMRCQHGKNYLTFKTKLVPARYHYSGSKRIGEVVIVGRAGALIYKTRAQADADMNWHGNHGFDNRIISMRTIFAAIGPDIAEKKEINLLHVTAAPNNGTKGHLYSVLRNPPTEIPEKPSTITTLQCTPKPVIENCNSSCPSVPHIYDSCTPSTATIASFNAHDGDCVVSLCEGVIHYNSNLHVTQLVETMITSQNWNSKSTDTSCVRYVEGLSNSNECGPLYSDNMTTISLFINKGTWRYLINKIDGYVKQYGNMMMYSGPVYDNDGDGHRDTDNAIECELRSEILLSLPSHIFVIVFRCASGEMISPQLCHDVTFIPFVLPVVDEDFNCLDPEEYLYQNTARILDIELLTGFQFFTNRTLWTSEEAILLRTRVTQSMW</sequence>
<dbReference type="Gene3D" id="3.40.720.10">
    <property type="entry name" value="Alkaline Phosphatase, subunit A"/>
    <property type="match status" value="1"/>
</dbReference>
<evidence type="ECO:0000313" key="4">
    <source>
        <dbReference type="Proteomes" id="UP000050794"/>
    </source>
</evidence>
<dbReference type="WBParaSite" id="TCNE_0001668201-mRNA-1">
    <property type="protein sequence ID" value="TCNE_0001668201-mRNA-1"/>
    <property type="gene ID" value="TCNE_0001668201"/>
</dbReference>
<keyword evidence="3" id="KW-1133">Transmembrane helix</keyword>
<evidence type="ECO:0000256" key="1">
    <source>
        <dbReference type="ARBA" id="ARBA00022801"/>
    </source>
</evidence>
<dbReference type="InterPro" id="IPR002591">
    <property type="entry name" value="Phosphodiest/P_Trfase"/>
</dbReference>
<proteinExistence type="predicted"/>